<evidence type="ECO:0000256" key="8">
    <source>
        <dbReference type="SAM" id="Phobius"/>
    </source>
</evidence>
<feature type="transmembrane region" description="Helical" evidence="8">
    <location>
        <begin position="286"/>
        <end position="310"/>
    </location>
</feature>
<sequence length="314" mass="33426">MAKENAYQPLTPTFMVQLAAPHTWAASIFPVLLATCLAFVFNASMGKPTSVSSVLVLLAISVLLQSAVNTINDYFDYVKGTDTEENQLDPTDAVLVYNNVNPRHALAYAIALIVVAFALGVYCIVIAGIAPLVIALIGVVVIFLYSGGKLPISYLPLGELASGFTMGGLITLASYQVLTGSLDFMVLVYSIPEILGIGLIMLTNNGCDIEKDTEANRKTLPVLLGHERTVKLYHGVVYAWVLSICIIVAVAFTPGAIVLPFMLLAAHAPGRMLLANPLTAQSRAGAFGQCSTLNILFGSFYSLCILASTVTLTF</sequence>
<dbReference type="EMBL" id="FOEC01000009">
    <property type="protein sequence ID" value="SEO87286.1"/>
    <property type="molecule type" value="Genomic_DNA"/>
</dbReference>
<dbReference type="PATRIC" id="fig|79604.3.peg.1145"/>
<dbReference type="Gene3D" id="1.10.357.140">
    <property type="entry name" value="UbiA prenyltransferase"/>
    <property type="match status" value="1"/>
</dbReference>
<evidence type="ECO:0000256" key="2">
    <source>
        <dbReference type="ARBA" id="ARBA00004863"/>
    </source>
</evidence>
<name>A0A172RY98_9ACTN</name>
<keyword evidence="5 8" id="KW-0812">Transmembrane</keyword>
<proteinExistence type="predicted"/>
<reference evidence="10" key="1">
    <citation type="submission" date="2016-10" db="EMBL/GenBank/DDBJ databases">
        <authorList>
            <person name="Varghese N."/>
        </authorList>
    </citation>
    <scope>NUCLEOTIDE SEQUENCE [LARGE SCALE GENOMIC DNA]</scope>
    <source>
        <strain evidence="10">DSM 21843</strain>
    </source>
</reference>
<dbReference type="UniPathway" id="UPA00079"/>
<dbReference type="InterPro" id="IPR000537">
    <property type="entry name" value="UbiA_prenyltransferase"/>
</dbReference>
<dbReference type="Pfam" id="PF01040">
    <property type="entry name" value="UbiA"/>
    <property type="match status" value="1"/>
</dbReference>
<feature type="transmembrane region" description="Helical" evidence="8">
    <location>
        <begin position="105"/>
        <end position="125"/>
    </location>
</feature>
<keyword evidence="4 9" id="KW-0808">Transferase</keyword>
<feature type="transmembrane region" description="Helical" evidence="8">
    <location>
        <begin position="237"/>
        <end position="265"/>
    </location>
</feature>
<comment type="subcellular location">
    <subcellularLocation>
        <location evidence="1">Membrane</location>
        <topology evidence="1">Multi-pass membrane protein</topology>
    </subcellularLocation>
</comment>
<dbReference type="STRING" id="79604.AAY81_05675"/>
<dbReference type="GO" id="GO:0009234">
    <property type="term" value="P:menaquinone biosynthetic process"/>
    <property type="evidence" value="ECO:0007669"/>
    <property type="project" value="UniProtKB-UniPathway"/>
</dbReference>
<dbReference type="OrthoDB" id="9767568at2"/>
<evidence type="ECO:0000313" key="9">
    <source>
        <dbReference type="EMBL" id="SEO87286.1"/>
    </source>
</evidence>
<dbReference type="GO" id="GO:0016020">
    <property type="term" value="C:membrane"/>
    <property type="evidence" value="ECO:0007669"/>
    <property type="project" value="UniProtKB-SubCell"/>
</dbReference>
<evidence type="ECO:0000313" key="10">
    <source>
        <dbReference type="Proteomes" id="UP000182975"/>
    </source>
</evidence>
<dbReference type="RefSeq" id="WP_066662466.1">
    <property type="nucleotide sequence ID" value="NZ_CP011402.1"/>
</dbReference>
<dbReference type="GO" id="GO:0004659">
    <property type="term" value="F:prenyltransferase activity"/>
    <property type="evidence" value="ECO:0007669"/>
    <property type="project" value="InterPro"/>
</dbReference>
<feature type="transmembrane region" description="Helical" evidence="8">
    <location>
        <begin position="50"/>
        <end position="68"/>
    </location>
</feature>
<dbReference type="InterPro" id="IPR044878">
    <property type="entry name" value="UbiA_sf"/>
</dbReference>
<accession>A0A172RY98</accession>
<dbReference type="KEGG" id="ddt:AAY81_05675"/>
<feature type="transmembrane region" description="Helical" evidence="8">
    <location>
        <begin position="24"/>
        <end position="43"/>
    </location>
</feature>
<keyword evidence="7 8" id="KW-0472">Membrane</keyword>
<evidence type="ECO:0000256" key="3">
    <source>
        <dbReference type="ARBA" id="ARBA00022428"/>
    </source>
</evidence>
<dbReference type="GO" id="GO:0042371">
    <property type="term" value="P:vitamin K biosynthetic process"/>
    <property type="evidence" value="ECO:0007669"/>
    <property type="project" value="TreeGrafter"/>
</dbReference>
<dbReference type="InterPro" id="IPR026046">
    <property type="entry name" value="UBIAD1"/>
</dbReference>
<dbReference type="PIRSF" id="PIRSF005355">
    <property type="entry name" value="UBIAD1"/>
    <property type="match status" value="1"/>
</dbReference>
<protein>
    <submittedName>
        <fullName evidence="9">1,4-dihydroxy-2-naphthoate prenyltransferase</fullName>
    </submittedName>
</protein>
<dbReference type="Proteomes" id="UP000182975">
    <property type="component" value="Unassembled WGS sequence"/>
</dbReference>
<dbReference type="AlphaFoldDB" id="A0A172RY98"/>
<evidence type="ECO:0000256" key="7">
    <source>
        <dbReference type="ARBA" id="ARBA00023136"/>
    </source>
</evidence>
<evidence type="ECO:0000256" key="1">
    <source>
        <dbReference type="ARBA" id="ARBA00004141"/>
    </source>
</evidence>
<dbReference type="PANTHER" id="PTHR13929:SF0">
    <property type="entry name" value="UBIA PRENYLTRANSFERASE DOMAIN-CONTAINING PROTEIN 1"/>
    <property type="match status" value="1"/>
</dbReference>
<keyword evidence="6 8" id="KW-1133">Transmembrane helix</keyword>
<organism evidence="9 10">
    <name type="scientific">Denitrobacterium detoxificans</name>
    <dbReference type="NCBI Taxonomy" id="79604"/>
    <lineage>
        <taxon>Bacteria</taxon>
        <taxon>Bacillati</taxon>
        <taxon>Actinomycetota</taxon>
        <taxon>Coriobacteriia</taxon>
        <taxon>Eggerthellales</taxon>
        <taxon>Eggerthellaceae</taxon>
        <taxon>Denitrobacterium</taxon>
    </lineage>
</organism>
<keyword evidence="3" id="KW-0474">Menaquinone biosynthesis</keyword>
<keyword evidence="10" id="KW-1185">Reference proteome</keyword>
<feature type="transmembrane region" description="Helical" evidence="8">
    <location>
        <begin position="132"/>
        <end position="148"/>
    </location>
</feature>
<dbReference type="PANTHER" id="PTHR13929">
    <property type="entry name" value="1,4-DIHYDROXY-2-NAPHTHOATE OCTAPRENYLTRANSFERASE"/>
    <property type="match status" value="1"/>
</dbReference>
<evidence type="ECO:0000256" key="5">
    <source>
        <dbReference type="ARBA" id="ARBA00022692"/>
    </source>
</evidence>
<gene>
    <name evidence="9" type="ORF">SAMN02910314_01451</name>
</gene>
<evidence type="ECO:0000256" key="6">
    <source>
        <dbReference type="ARBA" id="ARBA00022989"/>
    </source>
</evidence>
<comment type="pathway">
    <text evidence="2">Quinol/quinone metabolism; menaquinone biosynthesis.</text>
</comment>
<dbReference type="CDD" id="cd13962">
    <property type="entry name" value="PT_UbiA_UBIAD1"/>
    <property type="match status" value="1"/>
</dbReference>
<evidence type="ECO:0000256" key="4">
    <source>
        <dbReference type="ARBA" id="ARBA00022679"/>
    </source>
</evidence>